<protein>
    <submittedName>
        <fullName evidence="2">Uncharacterized protein</fullName>
    </submittedName>
</protein>
<sequence length="124" mass="13696">MQNFDTCDGKCEMIKSISDVSHDPQIQALASKGGDMVKVLGTIGPICTAAECYLPCFRDQMNMVCPRAGGMFVDALLKPFHFLAAYIEESGSLVKTFVANKMPQSCKYLINEDTLTKIRKGDYE</sequence>
<dbReference type="AlphaFoldDB" id="A0A914YWV1"/>
<proteinExistence type="predicted"/>
<dbReference type="Proteomes" id="UP000887577">
    <property type="component" value="Unplaced"/>
</dbReference>
<name>A0A914YWV1_9BILA</name>
<evidence type="ECO:0000313" key="2">
    <source>
        <dbReference type="WBParaSite" id="PSU_v2.g2558.t1"/>
    </source>
</evidence>
<dbReference type="PANTHER" id="PTHR37442">
    <property type="entry name" value="F18A1.7 PROTEIN-RELATED"/>
    <property type="match status" value="1"/>
</dbReference>
<reference evidence="2" key="1">
    <citation type="submission" date="2022-11" db="UniProtKB">
        <authorList>
            <consortium name="WormBaseParasite"/>
        </authorList>
    </citation>
    <scope>IDENTIFICATION</scope>
</reference>
<organism evidence="1 2">
    <name type="scientific">Panagrolaimus superbus</name>
    <dbReference type="NCBI Taxonomy" id="310955"/>
    <lineage>
        <taxon>Eukaryota</taxon>
        <taxon>Metazoa</taxon>
        <taxon>Ecdysozoa</taxon>
        <taxon>Nematoda</taxon>
        <taxon>Chromadorea</taxon>
        <taxon>Rhabditida</taxon>
        <taxon>Tylenchina</taxon>
        <taxon>Panagrolaimomorpha</taxon>
        <taxon>Panagrolaimoidea</taxon>
        <taxon>Panagrolaimidae</taxon>
        <taxon>Panagrolaimus</taxon>
    </lineage>
</organism>
<accession>A0A914YWV1</accession>
<dbReference type="InterPro" id="IPR053123">
    <property type="entry name" value="CPG4-like"/>
</dbReference>
<dbReference type="WBParaSite" id="PSU_v2.g2558.t1">
    <property type="protein sequence ID" value="PSU_v2.g2558.t1"/>
    <property type="gene ID" value="PSU_v2.g2558"/>
</dbReference>
<keyword evidence="1" id="KW-1185">Reference proteome</keyword>
<evidence type="ECO:0000313" key="1">
    <source>
        <dbReference type="Proteomes" id="UP000887577"/>
    </source>
</evidence>
<dbReference type="PANTHER" id="PTHR37442:SF1">
    <property type="entry name" value="CHONDROITIN PROTEOGLYCAN 4 DOMAIN-CONTAINING PROTEIN"/>
    <property type="match status" value="1"/>
</dbReference>